<evidence type="ECO:0000256" key="1">
    <source>
        <dbReference type="SAM" id="MobiDB-lite"/>
    </source>
</evidence>
<dbReference type="PANTHER" id="PTHR44825:SF1">
    <property type="entry name" value="DNAJ HOMOLOG SUBFAMILY C MEMBER 4"/>
    <property type="match status" value="1"/>
</dbReference>
<evidence type="ECO:0000313" key="4">
    <source>
        <dbReference type="Proteomes" id="UP000035680"/>
    </source>
</evidence>
<evidence type="ECO:0000313" key="5">
    <source>
        <dbReference type="WBParaSite" id="SVE_1157300.1"/>
    </source>
</evidence>
<sequence length="513" mass="61150">MNLGKPPHKLRIFLTRLASYDIKKKTHYEILGIPKTASTEEIKRAFFEKSRELHPDGDLYKDNGNKSTVDKSHWSYRSRTDDFMDLKNAYDVLRRSDKRKEYDSMLFDIESKDGYLYPIPSNDGVVGGILSNSIHTGAPSPRASIRNMDGHFFDPNNYFKREEDNKRYFRYGMTVTLIFILANILFVSYQKKKKTIVDEYKRRLIFMLLKRNGIWRFIREIGYSANKSYYEILGVSEKATKKEIKDKFYELSKKYHPDVNNGDKSENSKIFRDISQAYETLKNDDKRAQYDMSRGFGGRSNVNNPFWQQNDFSQYQNPNGGYFYRTQTFYYGPNGKENKARSTRYTQAEFEEIWRRFHKQVNSEQHKEYEKYQKYIYDTLWKEYEKHRKEAWEKRKQEFNKNYDSNFFYSTRDGKEQTIKGYKININENLLARISVIFIIFFFVKTMFQIFTEDRSHNDVMRNKDIPGQQQPYNNGENFYTPVDLKNIPTKVDAPPTTTSNIDPSMMPYGMPK</sequence>
<feature type="domain" description="J" evidence="3">
    <location>
        <begin position="26"/>
        <end position="106"/>
    </location>
</feature>
<dbReference type="InterPro" id="IPR052763">
    <property type="entry name" value="DnaJ_C4"/>
</dbReference>
<evidence type="ECO:0000256" key="2">
    <source>
        <dbReference type="SAM" id="Phobius"/>
    </source>
</evidence>
<dbReference type="Gene3D" id="1.10.287.110">
    <property type="entry name" value="DnaJ domain"/>
    <property type="match status" value="2"/>
</dbReference>
<dbReference type="Proteomes" id="UP000035680">
    <property type="component" value="Unassembled WGS sequence"/>
</dbReference>
<feature type="transmembrane region" description="Helical" evidence="2">
    <location>
        <begin position="430"/>
        <end position="452"/>
    </location>
</feature>
<reference evidence="4" key="1">
    <citation type="submission" date="2014-07" db="EMBL/GenBank/DDBJ databases">
        <authorList>
            <person name="Martin A.A"/>
            <person name="De Silva N."/>
        </authorList>
    </citation>
    <scope>NUCLEOTIDE SEQUENCE</scope>
</reference>
<feature type="transmembrane region" description="Helical" evidence="2">
    <location>
        <begin position="168"/>
        <end position="189"/>
    </location>
</feature>
<dbReference type="InterPro" id="IPR018253">
    <property type="entry name" value="DnaJ_domain_CS"/>
</dbReference>
<evidence type="ECO:0000259" key="3">
    <source>
        <dbReference type="PROSITE" id="PS50076"/>
    </source>
</evidence>
<dbReference type="SUPFAM" id="SSF46565">
    <property type="entry name" value="Chaperone J-domain"/>
    <property type="match status" value="2"/>
</dbReference>
<feature type="region of interest" description="Disordered" evidence="1">
    <location>
        <begin position="490"/>
        <end position="513"/>
    </location>
</feature>
<dbReference type="PANTHER" id="PTHR44825">
    <property type="match status" value="1"/>
</dbReference>
<keyword evidence="4" id="KW-1185">Reference proteome</keyword>
<accession>A0A0K0FQ87</accession>
<dbReference type="STRING" id="75913.A0A0K0FQ87"/>
<proteinExistence type="predicted"/>
<dbReference type="PROSITE" id="PS50076">
    <property type="entry name" value="DNAJ_2"/>
    <property type="match status" value="2"/>
</dbReference>
<dbReference type="PROSITE" id="PS00636">
    <property type="entry name" value="DNAJ_1"/>
    <property type="match status" value="1"/>
</dbReference>
<dbReference type="AlphaFoldDB" id="A0A0K0FQ87"/>
<dbReference type="Pfam" id="PF00226">
    <property type="entry name" value="DnaJ"/>
    <property type="match status" value="2"/>
</dbReference>
<dbReference type="PRINTS" id="PR00625">
    <property type="entry name" value="JDOMAIN"/>
</dbReference>
<dbReference type="InterPro" id="IPR036869">
    <property type="entry name" value="J_dom_sf"/>
</dbReference>
<protein>
    <submittedName>
        <fullName evidence="5">J domain-containing protein</fullName>
    </submittedName>
</protein>
<feature type="domain" description="J" evidence="3">
    <location>
        <begin position="228"/>
        <end position="294"/>
    </location>
</feature>
<dbReference type="WBParaSite" id="SVE_1157300.1">
    <property type="protein sequence ID" value="SVE_1157300.1"/>
    <property type="gene ID" value="SVE_1157300"/>
</dbReference>
<dbReference type="InterPro" id="IPR001623">
    <property type="entry name" value="DnaJ_domain"/>
</dbReference>
<keyword evidence="2" id="KW-1133">Transmembrane helix</keyword>
<dbReference type="SMART" id="SM00271">
    <property type="entry name" value="DnaJ"/>
    <property type="match status" value="2"/>
</dbReference>
<keyword evidence="2" id="KW-0472">Membrane</keyword>
<organism evidence="4 5">
    <name type="scientific">Strongyloides venezuelensis</name>
    <name type="common">Threadworm</name>
    <dbReference type="NCBI Taxonomy" id="75913"/>
    <lineage>
        <taxon>Eukaryota</taxon>
        <taxon>Metazoa</taxon>
        <taxon>Ecdysozoa</taxon>
        <taxon>Nematoda</taxon>
        <taxon>Chromadorea</taxon>
        <taxon>Rhabditida</taxon>
        <taxon>Tylenchina</taxon>
        <taxon>Panagrolaimomorpha</taxon>
        <taxon>Strongyloidoidea</taxon>
        <taxon>Strongyloididae</taxon>
        <taxon>Strongyloides</taxon>
    </lineage>
</organism>
<name>A0A0K0FQ87_STRVS</name>
<dbReference type="CDD" id="cd06257">
    <property type="entry name" value="DnaJ"/>
    <property type="match status" value="2"/>
</dbReference>
<reference evidence="5" key="2">
    <citation type="submission" date="2015-08" db="UniProtKB">
        <authorList>
            <consortium name="WormBaseParasite"/>
        </authorList>
    </citation>
    <scope>IDENTIFICATION</scope>
</reference>
<keyword evidence="2" id="KW-0812">Transmembrane</keyword>